<dbReference type="Pfam" id="PF25952">
    <property type="entry name" value="DUF7990"/>
    <property type="match status" value="1"/>
</dbReference>
<proteinExistence type="predicted"/>
<evidence type="ECO:0000313" key="1">
    <source>
        <dbReference type="EMBL" id="SMP10242.1"/>
    </source>
</evidence>
<protein>
    <submittedName>
        <fullName evidence="1">Uncharacterized protein</fullName>
    </submittedName>
</protein>
<accession>A0ABY1NJ00</accession>
<evidence type="ECO:0000313" key="2">
    <source>
        <dbReference type="Proteomes" id="UP001157911"/>
    </source>
</evidence>
<comment type="caution">
    <text evidence="1">The sequence shown here is derived from an EMBL/GenBank/DDBJ whole genome shotgun (WGS) entry which is preliminary data.</text>
</comment>
<keyword evidence="2" id="KW-1185">Reference proteome</keyword>
<name>A0ABY1NJ00_9BACT</name>
<organism evidence="1 2">
    <name type="scientific">Desulfurobacterium pacificum</name>
    <dbReference type="NCBI Taxonomy" id="240166"/>
    <lineage>
        <taxon>Bacteria</taxon>
        <taxon>Pseudomonadati</taxon>
        <taxon>Aquificota</taxon>
        <taxon>Aquificia</taxon>
        <taxon>Desulfurobacteriales</taxon>
        <taxon>Desulfurobacteriaceae</taxon>
        <taxon>Desulfurobacterium</taxon>
    </lineage>
</organism>
<dbReference type="InterPro" id="IPR058303">
    <property type="entry name" value="DUF7990"/>
</dbReference>
<dbReference type="EMBL" id="FXUB01000002">
    <property type="protein sequence ID" value="SMP10242.1"/>
    <property type="molecule type" value="Genomic_DNA"/>
</dbReference>
<reference evidence="1 2" key="1">
    <citation type="submission" date="2017-05" db="EMBL/GenBank/DDBJ databases">
        <authorList>
            <person name="Varghese N."/>
            <person name="Submissions S."/>
        </authorList>
    </citation>
    <scope>NUCLEOTIDE SEQUENCE [LARGE SCALE GENOMIC DNA]</scope>
    <source>
        <strain evidence="1 2">DSM 15522</strain>
    </source>
</reference>
<gene>
    <name evidence="1" type="ORF">SAMN06265339_0757</name>
</gene>
<sequence length="89" mass="10416">MKKFKEFIRLFFKGAITDNATDKIDAVARTYNDTFLMLVFSDKIGIPNPLYYYYVELLPYLAKEIRGWEVRMANRKTILGRAIEESGEP</sequence>
<dbReference type="Proteomes" id="UP001157911">
    <property type="component" value="Unassembled WGS sequence"/>
</dbReference>
<dbReference type="RefSeq" id="WP_283400246.1">
    <property type="nucleotide sequence ID" value="NZ_FXUB01000002.1"/>
</dbReference>